<sequence length="655" mass="74452">MKFDWTGISELKIVWVRRAKRVFISKAKKQLGATWRPADNFHIRAYADSETYVVNIWLRERNWRIEGKSWDSIVEIFLLRIEYPRIMQGEVNSSDPLDISSVVQKAAVQGLLYRVDNYPRFRIMKAKPPKRNPDCDAITDELARKLGVSEELERWHWSSEKTGAQTINKLHKLVDSKHEEEPCDDEDWFVNLIVMLHGHPHKNGKIIREKAMTLEDAPNELVVRDSSAGYDPPGGARGSNKKENAAAAIGGVMQAITRPLPPLVYATQSKGNEFLPIEKDQRKIFCESTLQNVTLQMVFGQVVYRPRNLYNGSAQNLSMGGNTGLQFVQLLTPELEWGKKGTLQEAKKILGGADSCAESDKKSWEYLVSFNSKLQVSAELLLVTEFEKYMYQPLEASLASFLCPLVATVGNRVIAAPNFMPSGSFLTLFGNTELHRSQVVAFRTFVIKNNYKLPKLDGIRYQERISADPMDTTPEMLDIWFRSVLLQGDDFISRNIYGSYYDKWVDLVFGTKTKGGSGDYTQVRFLQRHVNWEGPLPRLVYDQKRAAIKICAPRSDMADLASAIKSIALSVGPHPWLPTLKEAYEKCRVDFGSMINDSYGARCGDNILNPEDMKRFWSPNHQVMRDTGTMRSLSKYGMHPEVAERALILPTRLRP</sequence>
<name>A0A5P8PNY6_9VIRU</name>
<organism evidence="1">
    <name type="scientific">Daxi virus</name>
    <dbReference type="NCBI Taxonomy" id="2656652"/>
    <lineage>
        <taxon>Viruses</taxon>
        <taxon>Riboviria</taxon>
    </lineage>
</organism>
<proteinExistence type="predicted"/>
<protein>
    <submittedName>
        <fullName evidence="1">Putative RNA dependent RNA polymerase</fullName>
    </submittedName>
</protein>
<dbReference type="EMBL" id="MN371243">
    <property type="protein sequence ID" value="QFR59049.1"/>
    <property type="molecule type" value="Genomic_RNA"/>
</dbReference>
<evidence type="ECO:0000313" key="1">
    <source>
        <dbReference type="EMBL" id="QFR59049.1"/>
    </source>
</evidence>
<accession>A0A5P8PNY6</accession>
<reference evidence="1" key="1">
    <citation type="journal article" date="2020" name="Virus Evol.">
        <title>A new lineage of segmented RNA viruses infecting animals.</title>
        <authorList>
            <person name="Obbard D.J."/>
            <person name="Shi M."/>
            <person name="Roberts K.E."/>
            <person name="Longdon B."/>
            <person name="Dennis A.B."/>
        </authorList>
    </citation>
    <scope>NUCLEOTIDE SEQUENCE</scope>
    <source>
        <strain evidence="1">WLJQ95361</strain>
    </source>
</reference>